<evidence type="ECO:0000313" key="4">
    <source>
        <dbReference type="EMBL" id="KIK56003.1"/>
    </source>
</evidence>
<dbReference type="InterPro" id="IPR040200">
    <property type="entry name" value="Mug57-like"/>
</dbReference>
<reference evidence="4 5" key="1">
    <citation type="submission" date="2014-04" db="EMBL/GenBank/DDBJ databases">
        <title>Evolutionary Origins and Diversification of the Mycorrhizal Mutualists.</title>
        <authorList>
            <consortium name="DOE Joint Genome Institute"/>
            <consortium name="Mycorrhizal Genomics Consortium"/>
            <person name="Kohler A."/>
            <person name="Kuo A."/>
            <person name="Nagy L.G."/>
            <person name="Floudas D."/>
            <person name="Copeland A."/>
            <person name="Barry K.W."/>
            <person name="Cichocki N."/>
            <person name="Veneault-Fourrey C."/>
            <person name="LaButti K."/>
            <person name="Lindquist E.A."/>
            <person name="Lipzen A."/>
            <person name="Lundell T."/>
            <person name="Morin E."/>
            <person name="Murat C."/>
            <person name="Riley R."/>
            <person name="Ohm R."/>
            <person name="Sun H."/>
            <person name="Tunlid A."/>
            <person name="Henrissat B."/>
            <person name="Grigoriev I.V."/>
            <person name="Hibbett D.S."/>
            <person name="Martin F."/>
        </authorList>
    </citation>
    <scope>NUCLEOTIDE SEQUENCE [LARGE SCALE GENOMIC DNA]</scope>
    <source>
        <strain evidence="4 5">FD-317 M1</strain>
    </source>
</reference>
<keyword evidence="5" id="KW-1185">Reference proteome</keyword>
<protein>
    <recommendedName>
        <fullName evidence="3">FAS1 domain-containing protein</fullName>
    </recommendedName>
</protein>
<evidence type="ECO:0000256" key="2">
    <source>
        <dbReference type="SAM" id="SignalP"/>
    </source>
</evidence>
<dbReference type="HOGENOM" id="CLU_101498_0_0_1"/>
<accession>A0A0D0CLK8</accession>
<dbReference type="PANTHER" id="PTHR28156">
    <property type="entry name" value="FAS1 DOMAIN-CONTAINING PROTEIN YDR262W"/>
    <property type="match status" value="1"/>
</dbReference>
<dbReference type="OrthoDB" id="5551751at2759"/>
<feature type="domain" description="FAS1" evidence="3">
    <location>
        <begin position="51"/>
        <end position="220"/>
    </location>
</feature>
<sequence length="223" mass="24438">MRLTLFSLSLILVSSPFVTATADPLQIPITNPSSSPEYDMSESAPWKTNGLPTLADLLTIESSASIFYSYARELSLSELFSTPPAEQAAHFLDDVTGKGGLMLLVPTNKAVMALARKPHQSPPSNNGQEIEVSEQEYDRQSKENVQRWVEAHIIPTSPLDFPSDSDPTKTTTYDTLLEGKSVSFVLETNEVEVRDGESRIRILSSKTASNGMLYLIDGTINVD</sequence>
<evidence type="ECO:0000259" key="3">
    <source>
        <dbReference type="PROSITE" id="PS50213"/>
    </source>
</evidence>
<dbReference type="Pfam" id="PF02469">
    <property type="entry name" value="Fasciclin"/>
    <property type="match status" value="1"/>
</dbReference>
<feature type="signal peptide" evidence="2">
    <location>
        <begin position="1"/>
        <end position="22"/>
    </location>
</feature>
<dbReference type="AlphaFoldDB" id="A0A0D0CLK8"/>
<gene>
    <name evidence="4" type="ORF">GYMLUDRAFT_47465</name>
</gene>
<name>A0A0D0CLK8_9AGAR</name>
<dbReference type="Proteomes" id="UP000053593">
    <property type="component" value="Unassembled WGS sequence"/>
</dbReference>
<dbReference type="Gene3D" id="2.30.180.10">
    <property type="entry name" value="FAS1 domain"/>
    <property type="match status" value="1"/>
</dbReference>
<dbReference type="EMBL" id="KN834801">
    <property type="protein sequence ID" value="KIK56003.1"/>
    <property type="molecule type" value="Genomic_DNA"/>
</dbReference>
<dbReference type="PANTHER" id="PTHR28156:SF1">
    <property type="entry name" value="FAS1 DOMAIN-CONTAINING PROTEIN YDR262W"/>
    <property type="match status" value="1"/>
</dbReference>
<organism evidence="4 5">
    <name type="scientific">Collybiopsis luxurians FD-317 M1</name>
    <dbReference type="NCBI Taxonomy" id="944289"/>
    <lineage>
        <taxon>Eukaryota</taxon>
        <taxon>Fungi</taxon>
        <taxon>Dikarya</taxon>
        <taxon>Basidiomycota</taxon>
        <taxon>Agaricomycotina</taxon>
        <taxon>Agaricomycetes</taxon>
        <taxon>Agaricomycetidae</taxon>
        <taxon>Agaricales</taxon>
        <taxon>Marasmiineae</taxon>
        <taxon>Omphalotaceae</taxon>
        <taxon>Collybiopsis</taxon>
        <taxon>Collybiopsis luxurians</taxon>
    </lineage>
</organism>
<evidence type="ECO:0000313" key="5">
    <source>
        <dbReference type="Proteomes" id="UP000053593"/>
    </source>
</evidence>
<proteinExistence type="predicted"/>
<dbReference type="InterPro" id="IPR000782">
    <property type="entry name" value="FAS1_domain"/>
</dbReference>
<feature type="chain" id="PRO_5002208498" description="FAS1 domain-containing protein" evidence="2">
    <location>
        <begin position="23"/>
        <end position="223"/>
    </location>
</feature>
<evidence type="ECO:0000256" key="1">
    <source>
        <dbReference type="ARBA" id="ARBA00022729"/>
    </source>
</evidence>
<dbReference type="SUPFAM" id="SSF82153">
    <property type="entry name" value="FAS1 domain"/>
    <property type="match status" value="1"/>
</dbReference>
<dbReference type="InterPro" id="IPR036378">
    <property type="entry name" value="FAS1_dom_sf"/>
</dbReference>
<keyword evidence="1 2" id="KW-0732">Signal</keyword>
<dbReference type="PROSITE" id="PS50213">
    <property type="entry name" value="FAS1"/>
    <property type="match status" value="1"/>
</dbReference>